<sequence length="181" mass="19963">MKHTLALFFAAFLLAATSFAQSSQPSAEAVLKEATTQAAKEHKKVFIIFHASWCGWCHRMDSIMANADCKKLFADNFVIRHLTVQEAKGKEHLENPGGAAMMEKYQGKGKGIPFWLIFDAKGNLVADCLMRPEGAGLDKPGENTGCPATKEEVAHFVKVLKQTTPLNTNQLALIEKNFIKK</sequence>
<dbReference type="Gene3D" id="3.40.30.10">
    <property type="entry name" value="Glutaredoxin"/>
    <property type="match status" value="1"/>
</dbReference>
<evidence type="ECO:0000259" key="3">
    <source>
        <dbReference type="PROSITE" id="PS51352"/>
    </source>
</evidence>
<evidence type="ECO:0000313" key="4">
    <source>
        <dbReference type="EMBL" id="AXY78415.1"/>
    </source>
</evidence>
<gene>
    <name evidence="4" type="ORF">D3H65_32455</name>
</gene>
<dbReference type="InterPro" id="IPR036249">
    <property type="entry name" value="Thioredoxin-like_sf"/>
</dbReference>
<name>A0A3B7N2Y2_9BACT</name>
<feature type="signal peptide" evidence="2">
    <location>
        <begin position="1"/>
        <end position="20"/>
    </location>
</feature>
<keyword evidence="2" id="KW-0732">Signal</keyword>
<reference evidence="4 5" key="1">
    <citation type="submission" date="2018-09" db="EMBL/GenBank/DDBJ databases">
        <title>Genome sequencing of strain 6GH32-13.</title>
        <authorList>
            <person name="Weon H.-Y."/>
            <person name="Heo J."/>
            <person name="Kwon S.-W."/>
        </authorList>
    </citation>
    <scope>NUCLEOTIDE SEQUENCE [LARGE SCALE GENOMIC DNA]</scope>
    <source>
        <strain evidence="4 5">5GH32-13</strain>
    </source>
</reference>
<keyword evidence="5" id="KW-1185">Reference proteome</keyword>
<dbReference type="InterPro" id="IPR013766">
    <property type="entry name" value="Thioredoxin_domain"/>
</dbReference>
<accession>A0A3B7N2Y2</accession>
<dbReference type="Pfam" id="PF13899">
    <property type="entry name" value="Thioredoxin_7"/>
    <property type="match status" value="1"/>
</dbReference>
<keyword evidence="1" id="KW-0676">Redox-active center</keyword>
<dbReference type="PROSITE" id="PS51352">
    <property type="entry name" value="THIOREDOXIN_2"/>
    <property type="match status" value="1"/>
</dbReference>
<dbReference type="AlphaFoldDB" id="A0A3B7N2Y2"/>
<dbReference type="InterPro" id="IPR017937">
    <property type="entry name" value="Thioredoxin_CS"/>
</dbReference>
<organism evidence="4 5">
    <name type="scientific">Paraflavitalea soli</name>
    <dbReference type="NCBI Taxonomy" id="2315862"/>
    <lineage>
        <taxon>Bacteria</taxon>
        <taxon>Pseudomonadati</taxon>
        <taxon>Bacteroidota</taxon>
        <taxon>Chitinophagia</taxon>
        <taxon>Chitinophagales</taxon>
        <taxon>Chitinophagaceae</taxon>
        <taxon>Paraflavitalea</taxon>
    </lineage>
</organism>
<evidence type="ECO:0000313" key="5">
    <source>
        <dbReference type="Proteomes" id="UP000263900"/>
    </source>
</evidence>
<dbReference type="PROSITE" id="PS00194">
    <property type="entry name" value="THIOREDOXIN_1"/>
    <property type="match status" value="1"/>
</dbReference>
<feature type="domain" description="Thioredoxin" evidence="3">
    <location>
        <begin position="13"/>
        <end position="162"/>
    </location>
</feature>
<evidence type="ECO:0000256" key="2">
    <source>
        <dbReference type="SAM" id="SignalP"/>
    </source>
</evidence>
<protein>
    <submittedName>
        <fullName evidence="4">Thioredoxin family protein</fullName>
    </submittedName>
</protein>
<dbReference type="OrthoDB" id="120730at2"/>
<dbReference type="EMBL" id="CP032157">
    <property type="protein sequence ID" value="AXY78415.1"/>
    <property type="molecule type" value="Genomic_DNA"/>
</dbReference>
<evidence type="ECO:0000256" key="1">
    <source>
        <dbReference type="ARBA" id="ARBA00023284"/>
    </source>
</evidence>
<dbReference type="KEGG" id="pseg:D3H65_32455"/>
<dbReference type="Proteomes" id="UP000263900">
    <property type="component" value="Chromosome"/>
</dbReference>
<feature type="chain" id="PRO_5017589899" evidence="2">
    <location>
        <begin position="21"/>
        <end position="181"/>
    </location>
</feature>
<proteinExistence type="predicted"/>
<dbReference type="SUPFAM" id="SSF52833">
    <property type="entry name" value="Thioredoxin-like"/>
    <property type="match status" value="1"/>
</dbReference>
<dbReference type="RefSeq" id="WP_119054287.1">
    <property type="nucleotide sequence ID" value="NZ_CP032157.1"/>
</dbReference>